<organism evidence="2">
    <name type="scientific">Trichophyton rubrum CBS 288.86</name>
    <dbReference type="NCBI Taxonomy" id="1215330"/>
    <lineage>
        <taxon>Eukaryota</taxon>
        <taxon>Fungi</taxon>
        <taxon>Dikarya</taxon>
        <taxon>Ascomycota</taxon>
        <taxon>Pezizomycotina</taxon>
        <taxon>Eurotiomycetes</taxon>
        <taxon>Eurotiomycetidae</taxon>
        <taxon>Onygenales</taxon>
        <taxon>Arthrodermataceae</taxon>
        <taxon>Trichophyton</taxon>
    </lineage>
</organism>
<dbReference type="OrthoDB" id="410198at2759"/>
<dbReference type="EMBL" id="KK207803">
    <property type="protein sequence ID" value="EZF53818.1"/>
    <property type="molecule type" value="Genomic_DNA"/>
</dbReference>
<dbReference type="InterPro" id="IPR052523">
    <property type="entry name" value="Trichothecene_AcTrans"/>
</dbReference>
<sequence>MTLSVHPATAEDIPRILDIQSTALRQSGFFRACGEINNPGGFQDHDEKYPEPIRRELQTKRLVYQMEHDPGFHLLKCVDDETGEILAFAKWNVYVGGPQALQRWREQMKTGEDMFVPEGANVEGYRYCMGKLFDNRKLFFGEEGRENCVLALLATDPAHERRGAGTLLVNWGCDLADKHGAETYLEASQRGYPVYERRGFEVIPATEKQSAKLHFDASKYTGRGLGEGGQGDWARLTIMVRKPKPTKG</sequence>
<name>A0A022W6W2_TRIRU</name>
<gene>
    <name evidence="2" type="ORF">H103_03296</name>
</gene>
<dbReference type="InterPro" id="IPR016181">
    <property type="entry name" value="Acyl_CoA_acyltransferase"/>
</dbReference>
<dbReference type="PROSITE" id="PS51186">
    <property type="entry name" value="GNAT"/>
    <property type="match status" value="1"/>
</dbReference>
<feature type="domain" description="N-acetyltransferase" evidence="1">
    <location>
        <begin position="75"/>
        <end position="222"/>
    </location>
</feature>
<dbReference type="PANTHER" id="PTHR42791">
    <property type="entry name" value="GNAT FAMILY ACETYLTRANSFERASE"/>
    <property type="match status" value="1"/>
</dbReference>
<dbReference type="AlphaFoldDB" id="A0A022W6W2"/>
<protein>
    <recommendedName>
        <fullName evidence="1">N-acetyltransferase domain-containing protein</fullName>
    </recommendedName>
</protein>
<evidence type="ECO:0000259" key="1">
    <source>
        <dbReference type="PROSITE" id="PS51186"/>
    </source>
</evidence>
<reference evidence="2" key="1">
    <citation type="submission" date="2014-02" db="EMBL/GenBank/DDBJ databases">
        <title>The Genome Sequence of Trichophyton rubrum (morphotype fischeri) CBS 288.86.</title>
        <authorList>
            <consortium name="The Broad Institute Genomics Platform"/>
            <person name="Cuomo C.A."/>
            <person name="White T.C."/>
            <person name="Graser Y."/>
            <person name="Martinez-Rossi N."/>
            <person name="Heitman J."/>
            <person name="Young S.K."/>
            <person name="Zeng Q."/>
            <person name="Gargeya S."/>
            <person name="Abouelleil A."/>
            <person name="Alvarado L."/>
            <person name="Chapman S.B."/>
            <person name="Gainer-Dewar J."/>
            <person name="Goldberg J."/>
            <person name="Griggs A."/>
            <person name="Gujja S."/>
            <person name="Hansen M."/>
            <person name="Howarth C."/>
            <person name="Imamovic A."/>
            <person name="Larimer J."/>
            <person name="Martinez D."/>
            <person name="Murphy C."/>
            <person name="Pearson M.D."/>
            <person name="Persinoti G."/>
            <person name="Poon T."/>
            <person name="Priest M."/>
            <person name="Roberts A.D."/>
            <person name="Saif S."/>
            <person name="Shea T.D."/>
            <person name="Sykes S.N."/>
            <person name="Wortman J."/>
            <person name="Nusbaum C."/>
            <person name="Birren B."/>
        </authorList>
    </citation>
    <scope>NUCLEOTIDE SEQUENCE [LARGE SCALE GENOMIC DNA]</scope>
    <source>
        <strain evidence="2">CBS 288.86</strain>
    </source>
</reference>
<dbReference type="Gene3D" id="3.40.630.30">
    <property type="match status" value="1"/>
</dbReference>
<dbReference type="GO" id="GO:0016747">
    <property type="term" value="F:acyltransferase activity, transferring groups other than amino-acyl groups"/>
    <property type="evidence" value="ECO:0007669"/>
    <property type="project" value="InterPro"/>
</dbReference>
<accession>A0A022W6W2</accession>
<dbReference type="CDD" id="cd04301">
    <property type="entry name" value="NAT_SF"/>
    <property type="match status" value="1"/>
</dbReference>
<dbReference type="Pfam" id="PF00583">
    <property type="entry name" value="Acetyltransf_1"/>
    <property type="match status" value="1"/>
</dbReference>
<proteinExistence type="predicted"/>
<dbReference type="Proteomes" id="UP000023758">
    <property type="component" value="Unassembled WGS sequence"/>
</dbReference>
<dbReference type="InterPro" id="IPR000182">
    <property type="entry name" value="GNAT_dom"/>
</dbReference>
<evidence type="ECO:0000313" key="2">
    <source>
        <dbReference type="EMBL" id="EZF53818.1"/>
    </source>
</evidence>
<dbReference type="HOGENOM" id="CLU_060131_6_5_1"/>
<dbReference type="PANTHER" id="PTHR42791:SF2">
    <property type="entry name" value="N-ACETYLTRANSFERASE DOMAIN-CONTAINING PROTEIN"/>
    <property type="match status" value="1"/>
</dbReference>
<dbReference type="SUPFAM" id="SSF55729">
    <property type="entry name" value="Acyl-CoA N-acyltransferases (Nat)"/>
    <property type="match status" value="1"/>
</dbReference>